<feature type="region of interest" description="Disordered" evidence="1">
    <location>
        <begin position="1"/>
        <end position="43"/>
    </location>
</feature>
<dbReference type="Proteomes" id="UP001063166">
    <property type="component" value="Unassembled WGS sequence"/>
</dbReference>
<reference evidence="3" key="1">
    <citation type="submission" date="2022-07" db="EMBL/GenBank/DDBJ databases">
        <title>The genome of Lyophyllum shimeji provides insight into the initial evolution of ectomycorrhizal fungal genome.</title>
        <authorList>
            <person name="Kobayashi Y."/>
            <person name="Shibata T."/>
            <person name="Hirakawa H."/>
            <person name="Shigenobu S."/>
            <person name="Nishiyama T."/>
            <person name="Yamada A."/>
            <person name="Hasebe M."/>
            <person name="Kawaguchi M."/>
        </authorList>
    </citation>
    <scope>NUCLEOTIDE SEQUENCE</scope>
    <source>
        <strain evidence="3">AT787</strain>
    </source>
</reference>
<dbReference type="Pfam" id="PF00931">
    <property type="entry name" value="NB-ARC"/>
    <property type="match status" value="1"/>
</dbReference>
<dbReference type="GO" id="GO:0043531">
    <property type="term" value="F:ADP binding"/>
    <property type="evidence" value="ECO:0007669"/>
    <property type="project" value="InterPro"/>
</dbReference>
<feature type="compositionally biased region" description="Polar residues" evidence="1">
    <location>
        <begin position="1006"/>
        <end position="1015"/>
    </location>
</feature>
<dbReference type="PANTHER" id="PTHR46082">
    <property type="entry name" value="ATP/GTP-BINDING PROTEIN-RELATED"/>
    <property type="match status" value="1"/>
</dbReference>
<dbReference type="Pfam" id="PF13374">
    <property type="entry name" value="TPR_10"/>
    <property type="match status" value="4"/>
</dbReference>
<evidence type="ECO:0000313" key="4">
    <source>
        <dbReference type="Proteomes" id="UP001063166"/>
    </source>
</evidence>
<keyword evidence="4" id="KW-1185">Reference proteome</keyword>
<comment type="caution">
    <text evidence="3">The sequence shown here is derived from an EMBL/GenBank/DDBJ whole genome shotgun (WGS) entry which is preliminary data.</text>
</comment>
<dbReference type="Gene3D" id="1.25.40.10">
    <property type="entry name" value="Tetratricopeptide repeat domain"/>
    <property type="match status" value="3"/>
</dbReference>
<sequence>MTPATLADAPGAAPRRRNAPASDYEPDHKADTESTNTSAVDVAGSQDGSVTAHALLEVNETTTALANTVTSGGIIANSGNPSSSTSVQSPSSGGHGFFHHAHGVTVQGSTLNDIGRDLRIVVNNYNYGSGPADTATKSDSKKATYKRCPPPTRYFKGRQKILDQMAGYFFNGIKNQHVCVLHGLGGVGKTQIAYQFVERCAKEHRFSEIFLVDASNVDTITTDLSNISLGKTIGKSADEALRWLADQDHEWLVLFNNADDVKLNLFDFFPRCSHGNILITTRNPELSIHAPDASFKITDLEPEEATNLLLAMVAPNKMVTGSEHDQAAAIAKELFYHPLAVVQAGAYIARHRNLSSYLELYRNNRRRLWEAQPVQRHDDYQWTVYTTWQISVDHLKPVASMFLRICSYMHHDGISEDMFKAAAAAEHPHSECEALRAAVAFLQNFMAPEGAWNTFEFQEMMGDVESYSLIHFDKANKVHSVHPLVHEWMHLTYGEDLSTLLCAQYLVGQSVSWRPGLSAYLLRRALLPHIDAVRQYSADIPADLLSSFAFVYYENGQFLVAEKVVVTLVEARKRMLGKDHPSTLTSIANLASTYRSQGRFEEAERLGVEVVEATKQVLGKDHPDTLKSIANLASTYQSQGRFKEAERLGLEVVEATKRMLGKDHPSTLTSIANLAWTYRSQGHFEEAERLGVEVVEARKQALGKDHPSTLTSIANLALTYQSQGRFEEAERLGVEVVEATKQVLGKDHPSTLTSIANLALTYQSQGRFEEAERLEVEVVEATKQVLGKDHPSTLTSIANLAWTYQSQGRFEEAERLEVEVIEARKQVLGKDHPDTLNSIANLAGTYWSQGRFKEAERLGVEVVEARKQVLGKDHPNTLTSIGNLASTYQSQGRFKEAERLEVEVVEAMKRMLGKDHPSTLTSIANLASTYRSQGRFKEAERLGVEVVEARKQVLGKDHPDTLQSIANLASTYQSQGRFKEAERLDTEVAEARKQALGEDHVAIHATPQNLATTSDTQRRNPPGTADRLSRLSTSIKARMSQSLTFTKIFRKD</sequence>
<dbReference type="InterPro" id="IPR053137">
    <property type="entry name" value="NLR-like"/>
</dbReference>
<feature type="domain" description="NB-ARC" evidence="2">
    <location>
        <begin position="162"/>
        <end position="317"/>
    </location>
</feature>
<dbReference type="PANTHER" id="PTHR46082:SF6">
    <property type="entry name" value="AAA+ ATPASE DOMAIN-CONTAINING PROTEIN-RELATED"/>
    <property type="match status" value="1"/>
</dbReference>
<feature type="region of interest" description="Disordered" evidence="1">
    <location>
        <begin position="1006"/>
        <end position="1027"/>
    </location>
</feature>
<dbReference type="InterPro" id="IPR011990">
    <property type="entry name" value="TPR-like_helical_dom_sf"/>
</dbReference>
<dbReference type="SUPFAM" id="SSF52540">
    <property type="entry name" value="P-loop containing nucleoside triphosphate hydrolases"/>
    <property type="match status" value="1"/>
</dbReference>
<dbReference type="InterPro" id="IPR002182">
    <property type="entry name" value="NB-ARC"/>
</dbReference>
<evidence type="ECO:0000256" key="1">
    <source>
        <dbReference type="SAM" id="MobiDB-lite"/>
    </source>
</evidence>
<name>A0A9P3PNC3_LYOSH</name>
<dbReference type="Gene3D" id="3.40.50.300">
    <property type="entry name" value="P-loop containing nucleotide triphosphate hydrolases"/>
    <property type="match status" value="1"/>
</dbReference>
<dbReference type="Pfam" id="PF13424">
    <property type="entry name" value="TPR_12"/>
    <property type="match status" value="3"/>
</dbReference>
<accession>A0A9P3PNC3</accession>
<dbReference type="SUPFAM" id="SSF48452">
    <property type="entry name" value="TPR-like"/>
    <property type="match status" value="4"/>
</dbReference>
<dbReference type="SMART" id="SM00028">
    <property type="entry name" value="TPR"/>
    <property type="match status" value="9"/>
</dbReference>
<feature type="compositionally biased region" description="Low complexity" evidence="1">
    <location>
        <begin position="77"/>
        <end position="92"/>
    </location>
</feature>
<dbReference type="AlphaFoldDB" id="A0A9P3PNC3"/>
<protein>
    <submittedName>
        <fullName evidence="3">Patatin-like phospholipase</fullName>
    </submittedName>
</protein>
<dbReference type="InterPro" id="IPR019734">
    <property type="entry name" value="TPR_rpt"/>
</dbReference>
<evidence type="ECO:0000313" key="3">
    <source>
        <dbReference type="EMBL" id="GLB39577.1"/>
    </source>
</evidence>
<feature type="region of interest" description="Disordered" evidence="1">
    <location>
        <begin position="76"/>
        <end position="96"/>
    </location>
</feature>
<dbReference type="PRINTS" id="PR00381">
    <property type="entry name" value="KINESINLIGHT"/>
</dbReference>
<evidence type="ECO:0000259" key="2">
    <source>
        <dbReference type="Pfam" id="PF00931"/>
    </source>
</evidence>
<proteinExistence type="predicted"/>
<dbReference type="EMBL" id="BRPK01000007">
    <property type="protein sequence ID" value="GLB39577.1"/>
    <property type="molecule type" value="Genomic_DNA"/>
</dbReference>
<dbReference type="InterPro" id="IPR027417">
    <property type="entry name" value="P-loop_NTPase"/>
</dbReference>
<gene>
    <name evidence="3" type="ORF">LshimejAT787_0700870</name>
</gene>
<dbReference type="OrthoDB" id="1658288at2759"/>
<organism evidence="3 4">
    <name type="scientific">Lyophyllum shimeji</name>
    <name type="common">Hon-shimeji</name>
    <name type="synonym">Tricholoma shimeji</name>
    <dbReference type="NCBI Taxonomy" id="47721"/>
    <lineage>
        <taxon>Eukaryota</taxon>
        <taxon>Fungi</taxon>
        <taxon>Dikarya</taxon>
        <taxon>Basidiomycota</taxon>
        <taxon>Agaricomycotina</taxon>
        <taxon>Agaricomycetes</taxon>
        <taxon>Agaricomycetidae</taxon>
        <taxon>Agaricales</taxon>
        <taxon>Tricholomatineae</taxon>
        <taxon>Lyophyllaceae</taxon>
        <taxon>Lyophyllum</taxon>
    </lineage>
</organism>